<dbReference type="RefSeq" id="WP_027272700.1">
    <property type="nucleotide sequence ID" value="NZ_BRLH01000001.1"/>
</dbReference>
<organism evidence="1 2">
    <name type="scientific">Leminorella grimontii</name>
    <dbReference type="NCBI Taxonomy" id="82981"/>
    <lineage>
        <taxon>Bacteria</taxon>
        <taxon>Pseudomonadati</taxon>
        <taxon>Pseudomonadota</taxon>
        <taxon>Gammaproteobacteria</taxon>
        <taxon>Enterobacterales</taxon>
        <taxon>Budviciaceae</taxon>
        <taxon>Leminorella</taxon>
    </lineage>
</organism>
<name>A0AAV5MXB5_9GAMM</name>
<dbReference type="EMBL" id="BRLH01000001">
    <property type="protein sequence ID" value="GKX54097.1"/>
    <property type="molecule type" value="Genomic_DNA"/>
</dbReference>
<sequence length="203" mass="23341">METQVKFVVLGHHSRRRQAETLAGIFDAHLLIDEANDGANAAHRRALEWAAQQHCRVIIMEDDALPVHGSDEMFRYWVNRFPDDFISFYLGTGRPPQYQRQIATKLIDADKHKGDYIEFERLIHGVCYSPPQHSISRILDNWDALKAADYAVGDAYGGRVIYPCYSLVDHADGDPVEQHPDNEPRTERRRAWRLAIFPVMRAS</sequence>
<proteinExistence type="predicted"/>
<evidence type="ECO:0008006" key="3">
    <source>
        <dbReference type="Google" id="ProtNLM"/>
    </source>
</evidence>
<dbReference type="AlphaFoldDB" id="A0AAV5MXB5"/>
<gene>
    <name evidence="1" type="ORF">SOASR030_02090</name>
</gene>
<protein>
    <recommendedName>
        <fullName evidence="3">Glycosyltransferase</fullName>
    </recommendedName>
</protein>
<comment type="caution">
    <text evidence="1">The sequence shown here is derived from an EMBL/GenBank/DDBJ whole genome shotgun (WGS) entry which is preliminary data.</text>
</comment>
<dbReference type="Proteomes" id="UP001058124">
    <property type="component" value="Unassembled WGS sequence"/>
</dbReference>
<evidence type="ECO:0000313" key="2">
    <source>
        <dbReference type="Proteomes" id="UP001058124"/>
    </source>
</evidence>
<keyword evidence="2" id="KW-1185">Reference proteome</keyword>
<evidence type="ECO:0000313" key="1">
    <source>
        <dbReference type="EMBL" id="GKX54097.1"/>
    </source>
</evidence>
<reference evidence="1" key="1">
    <citation type="submission" date="2022-06" db="EMBL/GenBank/DDBJ databases">
        <title>Draft genome sequences of Leminorella grimontii str. JCM5902.</title>
        <authorList>
            <person name="Wakabayashi Y."/>
            <person name="Kojima K."/>
        </authorList>
    </citation>
    <scope>NUCLEOTIDE SEQUENCE</scope>
    <source>
        <strain evidence="1">JCM 5902</strain>
    </source>
</reference>
<accession>A0AAV5MXB5</accession>